<protein>
    <submittedName>
        <fullName evidence="1">Uncharacterized protein</fullName>
    </submittedName>
</protein>
<dbReference type="Proteomes" id="UP001610335">
    <property type="component" value="Unassembled WGS sequence"/>
</dbReference>
<sequence length="77" mass="8439">MMLALQNETKEHALLASLGVSINISQIFQNPSHHPHIDHRVIPPTPPPASPHGYCSSFLSSDYIKAYSELKSLSGMV</sequence>
<evidence type="ECO:0000313" key="2">
    <source>
        <dbReference type="Proteomes" id="UP001610335"/>
    </source>
</evidence>
<name>A0ABR4J008_9EURO</name>
<feature type="non-terminal residue" evidence="1">
    <location>
        <position position="77"/>
    </location>
</feature>
<reference evidence="1 2" key="1">
    <citation type="submission" date="2024-07" db="EMBL/GenBank/DDBJ databases">
        <title>Section-level genome sequencing and comparative genomics of Aspergillus sections Usti and Cavernicolus.</title>
        <authorList>
            <consortium name="Lawrence Berkeley National Laboratory"/>
            <person name="Nybo J.L."/>
            <person name="Vesth T.C."/>
            <person name="Theobald S."/>
            <person name="Frisvad J.C."/>
            <person name="Larsen T.O."/>
            <person name="Kjaerboelling I."/>
            <person name="Rothschild-Mancinelli K."/>
            <person name="Lyhne E.K."/>
            <person name="Kogle M.E."/>
            <person name="Barry K."/>
            <person name="Clum A."/>
            <person name="Na H."/>
            <person name="Ledsgaard L."/>
            <person name="Lin J."/>
            <person name="Lipzen A."/>
            <person name="Kuo A."/>
            <person name="Riley R."/>
            <person name="Mondo S."/>
            <person name="LaButti K."/>
            <person name="Haridas S."/>
            <person name="Pangalinan J."/>
            <person name="Salamov A.A."/>
            <person name="Simmons B.A."/>
            <person name="Magnuson J.K."/>
            <person name="Chen J."/>
            <person name="Drula E."/>
            <person name="Henrissat B."/>
            <person name="Wiebenga A."/>
            <person name="Lubbers R.J."/>
            <person name="Gomes A.C."/>
            <person name="Makela M.R."/>
            <person name="Stajich J."/>
            <person name="Grigoriev I.V."/>
            <person name="Mortensen U.H."/>
            <person name="De vries R.P."/>
            <person name="Baker S.E."/>
            <person name="Andersen M.R."/>
        </authorList>
    </citation>
    <scope>NUCLEOTIDE SEQUENCE [LARGE SCALE GENOMIC DNA]</scope>
    <source>
        <strain evidence="1 2">CBS 600.67</strain>
    </source>
</reference>
<proteinExistence type="predicted"/>
<dbReference type="EMBL" id="JBFXLS010000004">
    <property type="protein sequence ID" value="KAL2833361.1"/>
    <property type="molecule type" value="Genomic_DNA"/>
</dbReference>
<comment type="caution">
    <text evidence="1">The sequence shown here is derived from an EMBL/GenBank/DDBJ whole genome shotgun (WGS) entry which is preliminary data.</text>
</comment>
<organism evidence="1 2">
    <name type="scientific">Aspergillus cavernicola</name>
    <dbReference type="NCBI Taxonomy" id="176166"/>
    <lineage>
        <taxon>Eukaryota</taxon>
        <taxon>Fungi</taxon>
        <taxon>Dikarya</taxon>
        <taxon>Ascomycota</taxon>
        <taxon>Pezizomycotina</taxon>
        <taxon>Eurotiomycetes</taxon>
        <taxon>Eurotiomycetidae</taxon>
        <taxon>Eurotiales</taxon>
        <taxon>Aspergillaceae</taxon>
        <taxon>Aspergillus</taxon>
        <taxon>Aspergillus subgen. Nidulantes</taxon>
    </lineage>
</organism>
<accession>A0ABR4J008</accession>
<evidence type="ECO:0000313" key="1">
    <source>
        <dbReference type="EMBL" id="KAL2833361.1"/>
    </source>
</evidence>
<keyword evidence="2" id="KW-1185">Reference proteome</keyword>
<gene>
    <name evidence="1" type="ORF">BDW59DRAFT_138524</name>
</gene>